<evidence type="ECO:0000313" key="1">
    <source>
        <dbReference type="EMBL" id="MDQ0367949.1"/>
    </source>
</evidence>
<gene>
    <name evidence="1" type="ORF">J2S42_004618</name>
</gene>
<comment type="caution">
    <text evidence="1">The sequence shown here is derived from an EMBL/GenBank/DDBJ whole genome shotgun (WGS) entry which is preliminary data.</text>
</comment>
<organism evidence="1 2">
    <name type="scientific">Catenuloplanes indicus</name>
    <dbReference type="NCBI Taxonomy" id="137267"/>
    <lineage>
        <taxon>Bacteria</taxon>
        <taxon>Bacillati</taxon>
        <taxon>Actinomycetota</taxon>
        <taxon>Actinomycetes</taxon>
        <taxon>Micromonosporales</taxon>
        <taxon>Micromonosporaceae</taxon>
        <taxon>Catenuloplanes</taxon>
    </lineage>
</organism>
<dbReference type="AlphaFoldDB" id="A0AAE3W3C8"/>
<dbReference type="GO" id="GO:0051301">
    <property type="term" value="P:cell division"/>
    <property type="evidence" value="ECO:0007669"/>
    <property type="project" value="UniProtKB-KW"/>
</dbReference>
<dbReference type="EMBL" id="JAUSUZ010000001">
    <property type="protein sequence ID" value="MDQ0367949.1"/>
    <property type="molecule type" value="Genomic_DNA"/>
</dbReference>
<keyword evidence="1" id="KW-0131">Cell cycle</keyword>
<proteinExistence type="predicted"/>
<protein>
    <submittedName>
        <fullName evidence="1">Cell division protein FtsW (Lipid II flippase)</fullName>
    </submittedName>
</protein>
<name>A0AAE3W3C8_9ACTN</name>
<evidence type="ECO:0000313" key="2">
    <source>
        <dbReference type="Proteomes" id="UP001240236"/>
    </source>
</evidence>
<dbReference type="RefSeq" id="WP_307242304.1">
    <property type="nucleotide sequence ID" value="NZ_JAUSUZ010000001.1"/>
</dbReference>
<dbReference type="Proteomes" id="UP001240236">
    <property type="component" value="Unassembled WGS sequence"/>
</dbReference>
<reference evidence="1 2" key="1">
    <citation type="submission" date="2023-07" db="EMBL/GenBank/DDBJ databases">
        <title>Sequencing the genomes of 1000 actinobacteria strains.</title>
        <authorList>
            <person name="Klenk H.-P."/>
        </authorList>
    </citation>
    <scope>NUCLEOTIDE SEQUENCE [LARGE SCALE GENOMIC DNA]</scope>
    <source>
        <strain evidence="1 2">DSM 44709</strain>
    </source>
</reference>
<keyword evidence="2" id="KW-1185">Reference proteome</keyword>
<keyword evidence="1" id="KW-0132">Cell division</keyword>
<accession>A0AAE3W3C8</accession>
<sequence>MASAIAVIVVVALLAVIANLKGRLWLAVVLVAVLGALASNTPGPLGTYADRGAKWVLSVPSKLGGLLD</sequence>